<dbReference type="Gene3D" id="1.10.340.30">
    <property type="entry name" value="Hypothetical protein, domain 2"/>
    <property type="match status" value="1"/>
</dbReference>
<reference evidence="2 3" key="1">
    <citation type="submission" date="2015-03" db="EMBL/GenBank/DDBJ databases">
        <authorList>
            <person name="Lepp D."/>
            <person name="Hassan Y.I."/>
            <person name="Li X.-Z."/>
            <person name="Zhou T."/>
        </authorList>
    </citation>
    <scope>NUCLEOTIDE SEQUENCE [LARGE SCALE GENOMIC DNA]</scope>
    <source>
        <strain evidence="2 3">E84</strain>
    </source>
</reference>
<keyword evidence="1" id="KW-0862">Zinc</keyword>
<dbReference type="PANTHER" id="PTHR30037:SF4">
    <property type="entry name" value="DNA-3-METHYLADENINE GLYCOSYLASE I"/>
    <property type="match status" value="1"/>
</dbReference>
<dbReference type="RefSeq" id="WP_046138893.1">
    <property type="nucleotide sequence ID" value="NZ_LANJ01000046.1"/>
</dbReference>
<feature type="binding site" evidence="1">
    <location>
        <position position="186"/>
    </location>
    <ligand>
        <name>Zn(2+)</name>
        <dbReference type="ChEBI" id="CHEBI:29105"/>
    </ligand>
</feature>
<organism evidence="2 3">
    <name type="scientific">Devosia epidermidihirudinis</name>
    <dbReference type="NCBI Taxonomy" id="1293439"/>
    <lineage>
        <taxon>Bacteria</taxon>
        <taxon>Pseudomonadati</taxon>
        <taxon>Pseudomonadota</taxon>
        <taxon>Alphaproteobacteria</taxon>
        <taxon>Hyphomicrobiales</taxon>
        <taxon>Devosiaceae</taxon>
        <taxon>Devosia</taxon>
    </lineage>
</organism>
<name>A0A0F5Q3Y3_9HYPH</name>
<dbReference type="SUPFAM" id="SSF48150">
    <property type="entry name" value="DNA-glycosylase"/>
    <property type="match status" value="1"/>
</dbReference>
<dbReference type="Proteomes" id="UP000033411">
    <property type="component" value="Unassembled WGS sequence"/>
</dbReference>
<comment type="caution">
    <text evidence="2">The sequence shown here is derived from an EMBL/GenBank/DDBJ whole genome shotgun (WGS) entry which is preliminary data.</text>
</comment>
<protein>
    <submittedName>
        <fullName evidence="2">3-methyladenine DNA glycosylase</fullName>
    </submittedName>
</protein>
<feature type="binding site" evidence="1">
    <location>
        <position position="26"/>
    </location>
    <ligand>
        <name>Zn(2+)</name>
        <dbReference type="ChEBI" id="CHEBI:29105"/>
    </ligand>
</feature>
<evidence type="ECO:0000256" key="1">
    <source>
        <dbReference type="PIRSR" id="PIRSR604597-1"/>
    </source>
</evidence>
<feature type="binding site" evidence="1">
    <location>
        <position position="190"/>
    </location>
    <ligand>
        <name>Zn(2+)</name>
        <dbReference type="ChEBI" id="CHEBI:29105"/>
    </ligand>
</feature>
<dbReference type="GO" id="GO:0046872">
    <property type="term" value="F:metal ion binding"/>
    <property type="evidence" value="ECO:0007669"/>
    <property type="project" value="UniProtKB-KW"/>
</dbReference>
<dbReference type="STRING" id="1293439.WH87_17400"/>
<dbReference type="EMBL" id="LANJ01000046">
    <property type="protein sequence ID" value="KKC35346.1"/>
    <property type="molecule type" value="Genomic_DNA"/>
</dbReference>
<dbReference type="NCBIfam" id="TIGR00624">
    <property type="entry name" value="tag"/>
    <property type="match status" value="1"/>
</dbReference>
<dbReference type="InterPro" id="IPR011257">
    <property type="entry name" value="DNA_glycosylase"/>
</dbReference>
<dbReference type="InterPro" id="IPR004597">
    <property type="entry name" value="Tag"/>
</dbReference>
<dbReference type="PANTHER" id="PTHR30037">
    <property type="entry name" value="DNA-3-METHYLADENINE GLYCOSYLASE 1"/>
    <property type="match status" value="1"/>
</dbReference>
<feature type="binding site" evidence="1">
    <location>
        <position position="13"/>
    </location>
    <ligand>
        <name>Zn(2+)</name>
        <dbReference type="ChEBI" id="CHEBI:29105"/>
    </ligand>
</feature>
<dbReference type="InterPro" id="IPR005019">
    <property type="entry name" value="Adenine_glyco"/>
</dbReference>
<evidence type="ECO:0000313" key="2">
    <source>
        <dbReference type="EMBL" id="KKC35346.1"/>
    </source>
</evidence>
<keyword evidence="3" id="KW-1185">Reference proteome</keyword>
<accession>A0A0F5Q3Y3</accession>
<dbReference type="GO" id="GO:0006284">
    <property type="term" value="P:base-excision repair"/>
    <property type="evidence" value="ECO:0007669"/>
    <property type="project" value="InterPro"/>
</dbReference>
<dbReference type="GO" id="GO:0008725">
    <property type="term" value="F:DNA-3-methyladenine glycosylase activity"/>
    <property type="evidence" value="ECO:0007669"/>
    <property type="project" value="InterPro"/>
</dbReference>
<sequence>MSNEPNVDGLPRCPWPGEDALYRHYHDYEWGRPVTDDVRLFEKICLEGFQSGLSWITILRKRERFREVFHGFDIAKVAAMTEADVEVLLQDAGIIRHRGKINATINNAKRALLLQKEFGSLAAYFWRFEPKPGHREEDYSWAALSAVGQTDASRALSKDLRKRGFNFVGPTTCYAFMQAMGMVNDHTEDCFCRVEVEAQRAALVRPK</sequence>
<dbReference type="AlphaFoldDB" id="A0A0F5Q3Y3"/>
<evidence type="ECO:0000313" key="3">
    <source>
        <dbReference type="Proteomes" id="UP000033411"/>
    </source>
</evidence>
<dbReference type="InterPro" id="IPR052891">
    <property type="entry name" value="DNA-3mA_glycosylase"/>
</dbReference>
<proteinExistence type="predicted"/>
<keyword evidence="1" id="KW-0479">Metal-binding</keyword>
<dbReference type="OrthoDB" id="9807664at2"/>
<dbReference type="Pfam" id="PF03352">
    <property type="entry name" value="Adenine_glyco"/>
    <property type="match status" value="1"/>
</dbReference>
<gene>
    <name evidence="2" type="ORF">WH87_17400</name>
</gene>
<dbReference type="PATRIC" id="fig|1293439.3.peg.3549"/>